<organism evidence="2 3">
    <name type="scientific">Nocardioides bigeumensis</name>
    <dbReference type="NCBI Taxonomy" id="433657"/>
    <lineage>
        <taxon>Bacteria</taxon>
        <taxon>Bacillati</taxon>
        <taxon>Actinomycetota</taxon>
        <taxon>Actinomycetes</taxon>
        <taxon>Propionibacteriales</taxon>
        <taxon>Nocardioidaceae</taxon>
        <taxon>Nocardioides</taxon>
    </lineage>
</organism>
<keyword evidence="3" id="KW-1185">Reference proteome</keyword>
<dbReference type="PROSITE" id="PS51257">
    <property type="entry name" value="PROKAR_LIPOPROTEIN"/>
    <property type="match status" value="1"/>
</dbReference>
<proteinExistence type="predicted"/>
<dbReference type="RefSeq" id="WP_344305098.1">
    <property type="nucleotide sequence ID" value="NZ_BAAAQQ010000013.1"/>
</dbReference>
<evidence type="ECO:0000313" key="2">
    <source>
        <dbReference type="EMBL" id="GAA2131394.1"/>
    </source>
</evidence>
<dbReference type="SUPFAM" id="SSF117281">
    <property type="entry name" value="Kelch motif"/>
    <property type="match status" value="2"/>
</dbReference>
<dbReference type="Gene3D" id="2.120.10.80">
    <property type="entry name" value="Kelch-type beta propeller"/>
    <property type="match status" value="1"/>
</dbReference>
<dbReference type="EMBL" id="BAAAQQ010000013">
    <property type="protein sequence ID" value="GAA2131394.1"/>
    <property type="molecule type" value="Genomic_DNA"/>
</dbReference>
<gene>
    <name evidence="2" type="ORF">GCM10009843_34910</name>
</gene>
<keyword evidence="1" id="KW-0732">Signal</keyword>
<sequence>MRRTAATLAIVSVLLAGCGTGTAGSGPVATEGAWTRVDAPPLSARTWPLVAWTGAEVLVVGGNEGFVCPPNAECPAPDPDDLASDGAAYDPDTGEWRTIADAPRGLYDAGGASHAFVAGRLVFYDWSHEAWIVYDPAADEWSTPSSPGPAFVSSLSSDGERLWALDGDRVLSWDPATGEVIVERDYRPANPMDDARVIPTDAGPVVVGVDYDVAPDEPALTVVDVPVEGGWQRSTTGQLSGFSHWNGEQLVLHDSTGADGGEVNGWGRWYPNGGTFDPATQQWAALDVARDLSAADDAWRLSAHDGPLDVVGGWFVDDRDGDWTEIGRPDSRLDSELAGTWADGRLFVFGGVDADAGHEAPAGPEAWFWAPPGFR</sequence>
<dbReference type="Proteomes" id="UP001500575">
    <property type="component" value="Unassembled WGS sequence"/>
</dbReference>
<accession>A0ABN2YU42</accession>
<comment type="caution">
    <text evidence="2">The sequence shown here is derived from an EMBL/GenBank/DDBJ whole genome shotgun (WGS) entry which is preliminary data.</text>
</comment>
<feature type="chain" id="PRO_5047438971" description="Galactose oxidase" evidence="1">
    <location>
        <begin position="24"/>
        <end position="375"/>
    </location>
</feature>
<name>A0ABN2YU42_9ACTN</name>
<reference evidence="2 3" key="1">
    <citation type="journal article" date="2019" name="Int. J. Syst. Evol. Microbiol.">
        <title>The Global Catalogue of Microorganisms (GCM) 10K type strain sequencing project: providing services to taxonomists for standard genome sequencing and annotation.</title>
        <authorList>
            <consortium name="The Broad Institute Genomics Platform"/>
            <consortium name="The Broad Institute Genome Sequencing Center for Infectious Disease"/>
            <person name="Wu L."/>
            <person name="Ma J."/>
        </authorList>
    </citation>
    <scope>NUCLEOTIDE SEQUENCE [LARGE SCALE GENOMIC DNA]</scope>
    <source>
        <strain evidence="2 3">JCM 16021</strain>
    </source>
</reference>
<dbReference type="InterPro" id="IPR015915">
    <property type="entry name" value="Kelch-typ_b-propeller"/>
</dbReference>
<evidence type="ECO:0000256" key="1">
    <source>
        <dbReference type="SAM" id="SignalP"/>
    </source>
</evidence>
<evidence type="ECO:0008006" key="4">
    <source>
        <dbReference type="Google" id="ProtNLM"/>
    </source>
</evidence>
<protein>
    <recommendedName>
        <fullName evidence="4">Galactose oxidase</fullName>
    </recommendedName>
</protein>
<feature type="signal peptide" evidence="1">
    <location>
        <begin position="1"/>
        <end position="23"/>
    </location>
</feature>
<evidence type="ECO:0000313" key="3">
    <source>
        <dbReference type="Proteomes" id="UP001500575"/>
    </source>
</evidence>